<protein>
    <recommendedName>
        <fullName evidence="3">DUF4352 domain-containing protein</fullName>
    </recommendedName>
</protein>
<dbReference type="EMBL" id="JAPZVP010000011">
    <property type="protein sequence ID" value="MDA1360954.1"/>
    <property type="molecule type" value="Genomic_DNA"/>
</dbReference>
<organism evidence="1 2">
    <name type="scientific">Glycomyces luteolus</name>
    <dbReference type="NCBI Taxonomy" id="2670330"/>
    <lineage>
        <taxon>Bacteria</taxon>
        <taxon>Bacillati</taxon>
        <taxon>Actinomycetota</taxon>
        <taxon>Actinomycetes</taxon>
        <taxon>Glycomycetales</taxon>
        <taxon>Glycomycetaceae</taxon>
        <taxon>Glycomyces</taxon>
    </lineage>
</organism>
<comment type="caution">
    <text evidence="1">The sequence shown here is derived from an EMBL/GenBank/DDBJ whole genome shotgun (WGS) entry which is preliminary data.</text>
</comment>
<gene>
    <name evidence="1" type="ORF">O1R50_15085</name>
</gene>
<accession>A0A9X3PAD3</accession>
<evidence type="ECO:0000313" key="2">
    <source>
        <dbReference type="Proteomes" id="UP001146067"/>
    </source>
</evidence>
<dbReference type="AlphaFoldDB" id="A0A9X3PAD3"/>
<sequence length="212" mass="21987">MDPFITALAAKRLLTVAGIGLVGLTGLTACTAADSSEHPDAEATAEAKAEAAPVVIECDYAPADADPQAGQSIDAPLDMCTPGKVDTWDIAVTAVEVDATETILKADATNAAPAEGSQYLMITLTGTNKADAAAAPTDLLVGLRNGSWTYQSDCGLVPNDVLDVDEVAPGETFTANRCVVIESEKVEGAVIEMALLNSWDVEVYTYYSSTLV</sequence>
<dbReference type="Proteomes" id="UP001146067">
    <property type="component" value="Unassembled WGS sequence"/>
</dbReference>
<keyword evidence="2" id="KW-1185">Reference proteome</keyword>
<dbReference type="RefSeq" id="WP_270110916.1">
    <property type="nucleotide sequence ID" value="NZ_JAPZVP010000011.1"/>
</dbReference>
<evidence type="ECO:0008006" key="3">
    <source>
        <dbReference type="Google" id="ProtNLM"/>
    </source>
</evidence>
<name>A0A9X3PAD3_9ACTN</name>
<proteinExistence type="predicted"/>
<reference evidence="1" key="1">
    <citation type="submission" date="2022-12" db="EMBL/GenBank/DDBJ databases">
        <title>Gycomyces niveus sp.nov.,a novel actinomycete isolated from soil in Shouguan.</title>
        <authorList>
            <person name="Yang X."/>
        </authorList>
    </citation>
    <scope>NUCLEOTIDE SEQUENCE</scope>
    <source>
        <strain evidence="1">NEAU-A15</strain>
    </source>
</reference>
<evidence type="ECO:0000313" key="1">
    <source>
        <dbReference type="EMBL" id="MDA1360954.1"/>
    </source>
</evidence>